<gene>
    <name evidence="1" type="ORF">P154DRAFT_569046</name>
</gene>
<proteinExistence type="predicted"/>
<organism evidence="1 2">
    <name type="scientific">Amniculicola lignicola CBS 123094</name>
    <dbReference type="NCBI Taxonomy" id="1392246"/>
    <lineage>
        <taxon>Eukaryota</taxon>
        <taxon>Fungi</taxon>
        <taxon>Dikarya</taxon>
        <taxon>Ascomycota</taxon>
        <taxon>Pezizomycotina</taxon>
        <taxon>Dothideomycetes</taxon>
        <taxon>Pleosporomycetidae</taxon>
        <taxon>Pleosporales</taxon>
        <taxon>Amniculicolaceae</taxon>
        <taxon>Amniculicola</taxon>
    </lineage>
</organism>
<sequence>MDEPLDFGGKSMYTFDNFNNFDSNAMILDPCGINSAGPMMSDWNDPELDFSNFINNPWALIIDTLWTGIWWFL</sequence>
<keyword evidence="2" id="KW-1185">Reference proteome</keyword>
<accession>A0A6A5X5U1</accession>
<evidence type="ECO:0000313" key="2">
    <source>
        <dbReference type="Proteomes" id="UP000799779"/>
    </source>
</evidence>
<protein>
    <submittedName>
        <fullName evidence="1">Uncharacterized protein</fullName>
    </submittedName>
</protein>
<dbReference type="Proteomes" id="UP000799779">
    <property type="component" value="Unassembled WGS sequence"/>
</dbReference>
<dbReference type="EMBL" id="ML977556">
    <property type="protein sequence ID" value="KAF2008231.1"/>
    <property type="molecule type" value="Genomic_DNA"/>
</dbReference>
<name>A0A6A5X5U1_9PLEO</name>
<dbReference type="AlphaFoldDB" id="A0A6A5X5U1"/>
<evidence type="ECO:0000313" key="1">
    <source>
        <dbReference type="EMBL" id="KAF2008231.1"/>
    </source>
</evidence>
<reference evidence="1" key="1">
    <citation type="journal article" date="2020" name="Stud. Mycol.">
        <title>101 Dothideomycetes genomes: a test case for predicting lifestyles and emergence of pathogens.</title>
        <authorList>
            <person name="Haridas S."/>
            <person name="Albert R."/>
            <person name="Binder M."/>
            <person name="Bloem J."/>
            <person name="Labutti K."/>
            <person name="Salamov A."/>
            <person name="Andreopoulos B."/>
            <person name="Baker S."/>
            <person name="Barry K."/>
            <person name="Bills G."/>
            <person name="Bluhm B."/>
            <person name="Cannon C."/>
            <person name="Castanera R."/>
            <person name="Culley D."/>
            <person name="Daum C."/>
            <person name="Ezra D."/>
            <person name="Gonzalez J."/>
            <person name="Henrissat B."/>
            <person name="Kuo A."/>
            <person name="Liang C."/>
            <person name="Lipzen A."/>
            <person name="Lutzoni F."/>
            <person name="Magnuson J."/>
            <person name="Mondo S."/>
            <person name="Nolan M."/>
            <person name="Ohm R."/>
            <person name="Pangilinan J."/>
            <person name="Park H.-J."/>
            <person name="Ramirez L."/>
            <person name="Alfaro M."/>
            <person name="Sun H."/>
            <person name="Tritt A."/>
            <person name="Yoshinaga Y."/>
            <person name="Zwiers L.-H."/>
            <person name="Turgeon B."/>
            <person name="Goodwin S."/>
            <person name="Spatafora J."/>
            <person name="Crous P."/>
            <person name="Grigoriev I."/>
        </authorList>
    </citation>
    <scope>NUCLEOTIDE SEQUENCE</scope>
    <source>
        <strain evidence="1">CBS 123094</strain>
    </source>
</reference>